<dbReference type="EMBL" id="CP096034">
    <property type="protein sequence ID" value="UPM52722.1"/>
    <property type="molecule type" value="Genomic_DNA"/>
</dbReference>
<accession>A0ABY4JFV9</accession>
<keyword evidence="1" id="KW-0812">Transmembrane</keyword>
<sequence length="155" mass="18437">MTKSKTEILEDIKKIYRIKPLTAFIYIILTTFILMLIMGAIKEFGKNLNSDFIEALISLFFAWNLGFGLYQIIWRFSNSRKINKVLFPKLEQFINKRDEKSYDETETEVYEMVKAAYSDYTEKFNKLNKIYWKSIKFSFVLPIIALVISLVYHQL</sequence>
<dbReference type="RefSeq" id="WP_248266082.1">
    <property type="nucleotide sequence ID" value="NZ_CP096034.1"/>
</dbReference>
<keyword evidence="3" id="KW-1185">Reference proteome</keyword>
<keyword evidence="1" id="KW-1133">Transmembrane helix</keyword>
<name>A0ABY4JFV9_9BACI</name>
<reference evidence="2 3" key="1">
    <citation type="submission" date="2022-04" db="EMBL/GenBank/DDBJ databases">
        <title>Mechanism of arsenic methylation and mitigation arsenic toxicity by Bacillus sp. LH14 from an Arsenic-Contaminated Paddy Soil.</title>
        <authorList>
            <person name="Wang D."/>
        </authorList>
    </citation>
    <scope>NUCLEOTIDE SEQUENCE [LARGE SCALE GENOMIC DNA]</scope>
    <source>
        <strain evidence="2 3">LH14</strain>
    </source>
</reference>
<evidence type="ECO:0000256" key="1">
    <source>
        <dbReference type="SAM" id="Phobius"/>
    </source>
</evidence>
<protein>
    <recommendedName>
        <fullName evidence="4">DUF3899 domain-containing protein</fullName>
    </recommendedName>
</protein>
<keyword evidence="1" id="KW-0472">Membrane</keyword>
<organism evidence="2 3">
    <name type="scientific">Gottfriedia acidiceleris</name>
    <dbReference type="NCBI Taxonomy" id="371036"/>
    <lineage>
        <taxon>Bacteria</taxon>
        <taxon>Bacillati</taxon>
        <taxon>Bacillota</taxon>
        <taxon>Bacilli</taxon>
        <taxon>Bacillales</taxon>
        <taxon>Bacillaceae</taxon>
        <taxon>Gottfriedia</taxon>
    </lineage>
</organism>
<evidence type="ECO:0008006" key="4">
    <source>
        <dbReference type="Google" id="ProtNLM"/>
    </source>
</evidence>
<dbReference type="Proteomes" id="UP000830639">
    <property type="component" value="Chromosome"/>
</dbReference>
<feature type="transmembrane region" description="Helical" evidence="1">
    <location>
        <begin position="130"/>
        <end position="152"/>
    </location>
</feature>
<evidence type="ECO:0000313" key="3">
    <source>
        <dbReference type="Proteomes" id="UP000830639"/>
    </source>
</evidence>
<proteinExistence type="predicted"/>
<feature type="transmembrane region" description="Helical" evidence="1">
    <location>
        <begin position="53"/>
        <end position="74"/>
    </location>
</feature>
<feature type="transmembrane region" description="Helical" evidence="1">
    <location>
        <begin position="21"/>
        <end position="41"/>
    </location>
</feature>
<gene>
    <name evidence="2" type="ORF">MY490_12850</name>
</gene>
<evidence type="ECO:0000313" key="2">
    <source>
        <dbReference type="EMBL" id="UPM52722.1"/>
    </source>
</evidence>